<comment type="caution">
    <text evidence="1">The sequence shown here is derived from an EMBL/GenBank/DDBJ whole genome shotgun (WGS) entry which is preliminary data.</text>
</comment>
<reference evidence="2" key="1">
    <citation type="submission" date="2016-01" db="EMBL/GenBank/DDBJ databases">
        <authorList>
            <person name="Mitreva M."/>
            <person name="Pepin K.H."/>
            <person name="Mihindukulasuriya K.A."/>
            <person name="Fulton R."/>
            <person name="Fronick C."/>
            <person name="O'Laughlin M."/>
            <person name="Miner T."/>
            <person name="Herter B."/>
            <person name="Rosa B.A."/>
            <person name="Cordes M."/>
            <person name="Tomlinson C."/>
            <person name="Wollam A."/>
            <person name="Palsikar V.B."/>
            <person name="Mardis E.R."/>
            <person name="Wilson R.K."/>
        </authorList>
    </citation>
    <scope>NUCLEOTIDE SEQUENCE [LARGE SCALE GENOMIC DNA]</scope>
    <source>
        <strain evidence="2">CMW8396</strain>
    </source>
</reference>
<protein>
    <submittedName>
        <fullName evidence="1">Uncharacterized protein</fullName>
    </submittedName>
</protein>
<accession>A0A133N8V4</accession>
<keyword evidence="2" id="KW-1185">Reference proteome</keyword>
<sequence length="55" mass="6811">MKKLLESFFLLLIKITFKKFHKKVKNIVDKMKNWEYINSNKRKVSPMQKVERKKQ</sequence>
<dbReference type="AlphaFoldDB" id="A0A133N8V4"/>
<dbReference type="Proteomes" id="UP000070617">
    <property type="component" value="Unassembled WGS sequence"/>
</dbReference>
<dbReference type="EMBL" id="LRPX01000094">
    <property type="protein sequence ID" value="KXA12724.1"/>
    <property type="molecule type" value="Genomic_DNA"/>
</dbReference>
<gene>
    <name evidence="1" type="ORF">HMPREF3206_01666</name>
</gene>
<evidence type="ECO:0000313" key="2">
    <source>
        <dbReference type="Proteomes" id="UP000070617"/>
    </source>
</evidence>
<evidence type="ECO:0000313" key="1">
    <source>
        <dbReference type="EMBL" id="KXA12724.1"/>
    </source>
</evidence>
<organism evidence="1 2">
    <name type="scientific">Fusobacterium equinum</name>
    <dbReference type="NCBI Taxonomy" id="134605"/>
    <lineage>
        <taxon>Bacteria</taxon>
        <taxon>Fusobacteriati</taxon>
        <taxon>Fusobacteriota</taxon>
        <taxon>Fusobacteriia</taxon>
        <taxon>Fusobacteriales</taxon>
        <taxon>Fusobacteriaceae</taxon>
        <taxon>Fusobacterium</taxon>
    </lineage>
</organism>
<proteinExistence type="predicted"/>
<name>A0A133N8V4_9FUSO</name>
<dbReference type="PATRIC" id="fig|134605.3.peg.1645"/>